<dbReference type="PROSITE" id="PS00280">
    <property type="entry name" value="BPTI_KUNITZ_1"/>
    <property type="match status" value="1"/>
</dbReference>
<name>A0ABQ9E475_TEGGR</name>
<comment type="caution">
    <text evidence="4">The sequence shown here is derived from an EMBL/GenBank/DDBJ whole genome shotgun (WGS) entry which is preliminary data.</text>
</comment>
<accession>A0ABQ9E475</accession>
<sequence>MIRLATHQYNHVTILSNWQARLSPGVTGADDNTRLNDLINRYDVLKTFILDSTVSRNENLNNSLPMPNCLAQKETWVLRRMEVVSLVQDGGCIFCTGCGLCLLYRMEVVPLVHDGDALKPPELFLDLVKGDTAFLSWKIHDDENLIRKFQINIVSSSKNSKSIFNGDVDRKKRQYTITDLVMFSTYRVSIKSVGNTESSIFSQEITFDKLWPGIFDIEDRCKLKLDVGPCRNRILHYFYNTTSEKCESFMYGGCGGNDNRFISESQCKDICCKYSSDIINDIEFIKGICPTIATNTTGVSCKTTCQYDMDCQDLQKCCNLRGRSVWNNILIDHNSKKNKDLRGRSVWNNILIDHNSKKK</sequence>
<dbReference type="InterPro" id="IPR020901">
    <property type="entry name" value="Prtase_inh_Kunz-CS"/>
</dbReference>
<dbReference type="CDD" id="cd00109">
    <property type="entry name" value="Kunitz-type"/>
    <property type="match status" value="1"/>
</dbReference>
<dbReference type="PANTHER" id="PTHR10083">
    <property type="entry name" value="KUNITZ-TYPE PROTEASE INHIBITOR-RELATED"/>
    <property type="match status" value="1"/>
</dbReference>
<dbReference type="InterPro" id="IPR003961">
    <property type="entry name" value="FN3_dom"/>
</dbReference>
<dbReference type="SUPFAM" id="SSF57256">
    <property type="entry name" value="Elafin-like"/>
    <property type="match status" value="1"/>
</dbReference>
<dbReference type="InterPro" id="IPR008197">
    <property type="entry name" value="WAP_dom"/>
</dbReference>
<feature type="domain" description="Fibronectin type-III" evidence="3">
    <location>
        <begin position="119"/>
        <end position="213"/>
    </location>
</feature>
<dbReference type="EMBL" id="JARBDR010000919">
    <property type="protein sequence ID" value="KAJ8300214.1"/>
    <property type="molecule type" value="Genomic_DNA"/>
</dbReference>
<dbReference type="PROSITE" id="PS50279">
    <property type="entry name" value="BPTI_KUNITZ_2"/>
    <property type="match status" value="1"/>
</dbReference>
<reference evidence="4 5" key="1">
    <citation type="submission" date="2022-12" db="EMBL/GenBank/DDBJ databases">
        <title>Chromosome-level genome of Tegillarca granosa.</title>
        <authorList>
            <person name="Kim J."/>
        </authorList>
    </citation>
    <scope>NUCLEOTIDE SEQUENCE [LARGE SCALE GENOMIC DNA]</scope>
    <source>
        <strain evidence="4">Teg-2019</strain>
        <tissue evidence="4">Adductor muscle</tissue>
    </source>
</reference>
<dbReference type="PANTHER" id="PTHR10083:SF374">
    <property type="entry name" value="BPTI_KUNITZ INHIBITOR DOMAIN-CONTAINING PROTEIN"/>
    <property type="match status" value="1"/>
</dbReference>
<dbReference type="PROSITE" id="PS50853">
    <property type="entry name" value="FN3"/>
    <property type="match status" value="1"/>
</dbReference>
<evidence type="ECO:0000259" key="3">
    <source>
        <dbReference type="PROSITE" id="PS50853"/>
    </source>
</evidence>
<evidence type="ECO:0000256" key="1">
    <source>
        <dbReference type="ARBA" id="ARBA00023157"/>
    </source>
</evidence>
<proteinExistence type="predicted"/>
<evidence type="ECO:0000259" key="2">
    <source>
        <dbReference type="PROSITE" id="PS50279"/>
    </source>
</evidence>
<dbReference type="SUPFAM" id="SSF49265">
    <property type="entry name" value="Fibronectin type III"/>
    <property type="match status" value="1"/>
</dbReference>
<gene>
    <name evidence="4" type="ORF">KUTeg_021733</name>
</gene>
<keyword evidence="1" id="KW-1015">Disulfide bond</keyword>
<dbReference type="PRINTS" id="PR00759">
    <property type="entry name" value="BASICPTASE"/>
</dbReference>
<dbReference type="Gene3D" id="2.60.40.10">
    <property type="entry name" value="Immunoglobulins"/>
    <property type="match status" value="1"/>
</dbReference>
<dbReference type="Gene3D" id="4.10.75.10">
    <property type="entry name" value="Elafin-like"/>
    <property type="match status" value="1"/>
</dbReference>
<dbReference type="InterPro" id="IPR050098">
    <property type="entry name" value="TFPI/VKTCI-like"/>
</dbReference>
<dbReference type="InterPro" id="IPR036116">
    <property type="entry name" value="FN3_sf"/>
</dbReference>
<evidence type="ECO:0000313" key="5">
    <source>
        <dbReference type="Proteomes" id="UP001217089"/>
    </source>
</evidence>
<dbReference type="SUPFAM" id="SSF57362">
    <property type="entry name" value="BPTI-like"/>
    <property type="match status" value="1"/>
</dbReference>
<keyword evidence="5" id="KW-1185">Reference proteome</keyword>
<dbReference type="CDD" id="cd00063">
    <property type="entry name" value="FN3"/>
    <property type="match status" value="1"/>
</dbReference>
<dbReference type="InterPro" id="IPR036880">
    <property type="entry name" value="Kunitz_BPTI_sf"/>
</dbReference>
<dbReference type="InterPro" id="IPR002223">
    <property type="entry name" value="Kunitz_BPTI"/>
</dbReference>
<feature type="domain" description="BPTI/Kunitz inhibitor" evidence="2">
    <location>
        <begin position="221"/>
        <end position="271"/>
    </location>
</feature>
<dbReference type="InterPro" id="IPR013783">
    <property type="entry name" value="Ig-like_fold"/>
</dbReference>
<dbReference type="Gene3D" id="4.10.410.10">
    <property type="entry name" value="Pancreatic trypsin inhibitor Kunitz domain"/>
    <property type="match status" value="1"/>
</dbReference>
<dbReference type="SMART" id="SM00131">
    <property type="entry name" value="KU"/>
    <property type="match status" value="1"/>
</dbReference>
<dbReference type="Pfam" id="PF00095">
    <property type="entry name" value="WAP"/>
    <property type="match status" value="1"/>
</dbReference>
<evidence type="ECO:0000313" key="4">
    <source>
        <dbReference type="EMBL" id="KAJ8300214.1"/>
    </source>
</evidence>
<organism evidence="4 5">
    <name type="scientific">Tegillarca granosa</name>
    <name type="common">Malaysian cockle</name>
    <name type="synonym">Anadara granosa</name>
    <dbReference type="NCBI Taxonomy" id="220873"/>
    <lineage>
        <taxon>Eukaryota</taxon>
        <taxon>Metazoa</taxon>
        <taxon>Spiralia</taxon>
        <taxon>Lophotrochozoa</taxon>
        <taxon>Mollusca</taxon>
        <taxon>Bivalvia</taxon>
        <taxon>Autobranchia</taxon>
        <taxon>Pteriomorphia</taxon>
        <taxon>Arcoida</taxon>
        <taxon>Arcoidea</taxon>
        <taxon>Arcidae</taxon>
        <taxon>Tegillarca</taxon>
    </lineage>
</organism>
<dbReference type="InterPro" id="IPR036645">
    <property type="entry name" value="Elafin-like_sf"/>
</dbReference>
<dbReference type="Pfam" id="PF00014">
    <property type="entry name" value="Kunitz_BPTI"/>
    <property type="match status" value="1"/>
</dbReference>
<protein>
    <submittedName>
        <fullName evidence="4">Uncharacterized protein</fullName>
    </submittedName>
</protein>
<dbReference type="Proteomes" id="UP001217089">
    <property type="component" value="Unassembled WGS sequence"/>
</dbReference>